<reference evidence="1 2" key="1">
    <citation type="submission" date="2018-07" db="EMBL/GenBank/DDBJ databases">
        <title>New species, Clostridium PI-S10-A1B.</title>
        <authorList>
            <person name="Krishna G."/>
            <person name="Summeta K."/>
            <person name="Shikha S."/>
            <person name="Prabhu P.B."/>
            <person name="Suresh K."/>
        </authorList>
    </citation>
    <scope>NUCLEOTIDE SEQUENCE [LARGE SCALE GENOMIC DNA]</scope>
    <source>
        <strain evidence="1 2">PI-S10-A1B</strain>
    </source>
</reference>
<evidence type="ECO:0000313" key="2">
    <source>
        <dbReference type="Proteomes" id="UP000260680"/>
    </source>
</evidence>
<protein>
    <submittedName>
        <fullName evidence="1">Uncharacterized protein</fullName>
    </submittedName>
</protein>
<dbReference type="AlphaFoldDB" id="A0A3E2N8Y8"/>
<comment type="caution">
    <text evidence="1">The sequence shown here is derived from an EMBL/GenBank/DDBJ whole genome shotgun (WGS) entry which is preliminary data.</text>
</comment>
<dbReference type="RefSeq" id="WP_117418620.1">
    <property type="nucleotide sequence ID" value="NZ_QOHO01000064.1"/>
</dbReference>
<name>A0A3E2N8Y8_9FIRM</name>
<dbReference type="Proteomes" id="UP000260680">
    <property type="component" value="Unassembled WGS sequence"/>
</dbReference>
<dbReference type="EMBL" id="QOHO01000064">
    <property type="protein sequence ID" value="RFZ77351.1"/>
    <property type="molecule type" value="Genomic_DNA"/>
</dbReference>
<sequence>MISSKSEYEDFVVKLLNSIISGEKLTPDLFPKYSEKDFLEVLSQCVTDGLVIGYSMSRVASGDPVGQRTGEPYVTIKGLSYIDSISQAKALDIAKAAESQSIIATLRANIATIASFTAILVSVLANLDRIVHNVQRVLSYLNTP</sequence>
<gene>
    <name evidence="1" type="ORF">DS742_19380</name>
</gene>
<evidence type="ECO:0000313" key="1">
    <source>
        <dbReference type="EMBL" id="RFZ77351.1"/>
    </source>
</evidence>
<organism evidence="1 2">
    <name type="scientific">Lacrimispora amygdalina</name>
    <dbReference type="NCBI Taxonomy" id="253257"/>
    <lineage>
        <taxon>Bacteria</taxon>
        <taxon>Bacillati</taxon>
        <taxon>Bacillota</taxon>
        <taxon>Clostridia</taxon>
        <taxon>Lachnospirales</taxon>
        <taxon>Lachnospiraceae</taxon>
        <taxon>Lacrimispora</taxon>
    </lineage>
</organism>
<proteinExistence type="predicted"/>
<accession>A0A3E2N8Y8</accession>